<reference evidence="3 4" key="1">
    <citation type="submission" date="2025-05" db="UniProtKB">
        <authorList>
            <consortium name="RefSeq"/>
        </authorList>
    </citation>
    <scope>IDENTIFICATION</scope>
    <source>
        <tissue evidence="3 4">Leaves</tissue>
    </source>
</reference>
<evidence type="ECO:0000313" key="2">
    <source>
        <dbReference type="Proteomes" id="UP001652660"/>
    </source>
</evidence>
<keyword evidence="1" id="KW-0472">Membrane</keyword>
<evidence type="ECO:0000313" key="3">
    <source>
        <dbReference type="RefSeq" id="XP_071937905.1"/>
    </source>
</evidence>
<dbReference type="Proteomes" id="UP001652660">
    <property type="component" value="Chromosome 3c"/>
</dbReference>
<keyword evidence="1" id="KW-1133">Transmembrane helix</keyword>
<protein>
    <submittedName>
        <fullName evidence="3 4">Uncharacterized protein isoform X1</fullName>
    </submittedName>
</protein>
<dbReference type="RefSeq" id="XP_071937905.1">
    <property type="nucleotide sequence ID" value="XM_072081804.1"/>
</dbReference>
<keyword evidence="2" id="KW-1185">Reference proteome</keyword>
<gene>
    <name evidence="3 4 5" type="primary">LOC113734070</name>
</gene>
<dbReference type="RefSeq" id="XP_071937911.1">
    <property type="nucleotide sequence ID" value="XM_072081810.1"/>
</dbReference>
<organism evidence="2 5">
    <name type="scientific">Coffea arabica</name>
    <name type="common">Arabian coffee</name>
    <dbReference type="NCBI Taxonomy" id="13443"/>
    <lineage>
        <taxon>Eukaryota</taxon>
        <taxon>Viridiplantae</taxon>
        <taxon>Streptophyta</taxon>
        <taxon>Embryophyta</taxon>
        <taxon>Tracheophyta</taxon>
        <taxon>Spermatophyta</taxon>
        <taxon>Magnoliopsida</taxon>
        <taxon>eudicotyledons</taxon>
        <taxon>Gunneridae</taxon>
        <taxon>Pentapetalae</taxon>
        <taxon>asterids</taxon>
        <taxon>lamiids</taxon>
        <taxon>Gentianales</taxon>
        <taxon>Rubiaceae</taxon>
        <taxon>Ixoroideae</taxon>
        <taxon>Gardenieae complex</taxon>
        <taxon>Bertiereae - Coffeeae clade</taxon>
        <taxon>Coffeeae</taxon>
        <taxon>Coffea</taxon>
    </lineage>
</organism>
<evidence type="ECO:0000256" key="1">
    <source>
        <dbReference type="SAM" id="Phobius"/>
    </source>
</evidence>
<evidence type="ECO:0000313" key="4">
    <source>
        <dbReference type="RefSeq" id="XP_071937906.1"/>
    </source>
</evidence>
<keyword evidence="1" id="KW-0812">Transmembrane</keyword>
<dbReference type="GeneID" id="113734070"/>
<feature type="transmembrane region" description="Helical" evidence="1">
    <location>
        <begin position="47"/>
        <end position="74"/>
    </location>
</feature>
<proteinExistence type="predicted"/>
<dbReference type="RefSeq" id="XP_071937906.1">
    <property type="nucleotide sequence ID" value="XM_072081805.1"/>
</dbReference>
<feature type="transmembrane region" description="Helical" evidence="1">
    <location>
        <begin position="148"/>
        <end position="172"/>
    </location>
</feature>
<sequence length="270" mass="31614">MSVSFPQKALLPLFLFLFVITNGAIFPLLSFIFPIDNNETKIWYEIWRFSLSFSCYFMLQLRNLQITSIILMLFSELSPPFLKVQKLEFSLILSKTTNKVNLSSELYHKSLKDAAKVCTWLEKEKHQSSDQRLFFSFLSMSVSFPQKALLPLFLFLFVITNGAIFPLLSFIFPIDNNETKIWYEIWRFSLSFSCYFMLQLRNLQITSIILMLFSELSPPFLKVQKLEFSLILSKTTNKVNLSSELYHKSLKDAAKIKEQGKRRLLFSIQP</sequence>
<name>A0ABM4X1K0_COFAR</name>
<evidence type="ECO:0000313" key="5">
    <source>
        <dbReference type="RefSeq" id="XP_071937911.1"/>
    </source>
</evidence>
<accession>A0ABM4X1K0</accession>